<feature type="non-terminal residue" evidence="3">
    <location>
        <position position="1"/>
    </location>
</feature>
<dbReference type="Proteomes" id="UP000053558">
    <property type="component" value="Unassembled WGS sequence"/>
</dbReference>
<proteinExistence type="predicted"/>
<protein>
    <recommendedName>
        <fullName evidence="2">C2H2-type domain-containing protein</fullName>
    </recommendedName>
</protein>
<feature type="domain" description="C2H2-type" evidence="2">
    <location>
        <begin position="9"/>
        <end position="30"/>
    </location>
</feature>
<dbReference type="KEGG" id="cput:CONPUDRAFT_34808"/>
<accession>A0A5M3MHF2</accession>
<dbReference type="OrthoDB" id="2658963at2759"/>
<dbReference type="AlphaFoldDB" id="A0A5M3MHF2"/>
<dbReference type="InterPro" id="IPR013087">
    <property type="entry name" value="Znf_C2H2_type"/>
</dbReference>
<dbReference type="Pfam" id="PF18759">
    <property type="entry name" value="Plavaka"/>
    <property type="match status" value="1"/>
</dbReference>
<gene>
    <name evidence="3" type="ORF">CONPUDRAFT_34808</name>
</gene>
<reference evidence="4" key="1">
    <citation type="journal article" date="2012" name="Science">
        <title>The Paleozoic origin of enzymatic lignin decomposition reconstructed from 31 fungal genomes.</title>
        <authorList>
            <person name="Floudas D."/>
            <person name="Binder M."/>
            <person name="Riley R."/>
            <person name="Barry K."/>
            <person name="Blanchette R.A."/>
            <person name="Henrissat B."/>
            <person name="Martinez A.T."/>
            <person name="Otillar R."/>
            <person name="Spatafora J.W."/>
            <person name="Yadav J.S."/>
            <person name="Aerts A."/>
            <person name="Benoit I."/>
            <person name="Boyd A."/>
            <person name="Carlson A."/>
            <person name="Copeland A."/>
            <person name="Coutinho P.M."/>
            <person name="de Vries R.P."/>
            <person name="Ferreira P."/>
            <person name="Findley K."/>
            <person name="Foster B."/>
            <person name="Gaskell J."/>
            <person name="Glotzer D."/>
            <person name="Gorecki P."/>
            <person name="Heitman J."/>
            <person name="Hesse C."/>
            <person name="Hori C."/>
            <person name="Igarashi K."/>
            <person name="Jurgens J.A."/>
            <person name="Kallen N."/>
            <person name="Kersten P."/>
            <person name="Kohler A."/>
            <person name="Kuees U."/>
            <person name="Kumar T.K.A."/>
            <person name="Kuo A."/>
            <person name="LaButti K."/>
            <person name="Larrondo L.F."/>
            <person name="Lindquist E."/>
            <person name="Ling A."/>
            <person name="Lombard V."/>
            <person name="Lucas S."/>
            <person name="Lundell T."/>
            <person name="Martin R."/>
            <person name="McLaughlin D.J."/>
            <person name="Morgenstern I."/>
            <person name="Morin E."/>
            <person name="Murat C."/>
            <person name="Nagy L.G."/>
            <person name="Nolan M."/>
            <person name="Ohm R.A."/>
            <person name="Patyshakuliyeva A."/>
            <person name="Rokas A."/>
            <person name="Ruiz-Duenas F.J."/>
            <person name="Sabat G."/>
            <person name="Salamov A."/>
            <person name="Samejima M."/>
            <person name="Schmutz J."/>
            <person name="Slot J.C."/>
            <person name="St John F."/>
            <person name="Stenlid J."/>
            <person name="Sun H."/>
            <person name="Sun S."/>
            <person name="Syed K."/>
            <person name="Tsang A."/>
            <person name="Wiebenga A."/>
            <person name="Young D."/>
            <person name="Pisabarro A."/>
            <person name="Eastwood D.C."/>
            <person name="Martin F."/>
            <person name="Cullen D."/>
            <person name="Grigoriev I.V."/>
            <person name="Hibbett D.S."/>
        </authorList>
    </citation>
    <scope>NUCLEOTIDE SEQUENCE [LARGE SCALE GENOMIC DNA]</scope>
    <source>
        <strain evidence="4">RWD-64-598 SS2</strain>
    </source>
</reference>
<organism evidence="3 4">
    <name type="scientific">Coniophora puteana (strain RWD-64-598)</name>
    <name type="common">Brown rot fungus</name>
    <dbReference type="NCBI Taxonomy" id="741705"/>
    <lineage>
        <taxon>Eukaryota</taxon>
        <taxon>Fungi</taxon>
        <taxon>Dikarya</taxon>
        <taxon>Basidiomycota</taxon>
        <taxon>Agaricomycotina</taxon>
        <taxon>Agaricomycetes</taxon>
        <taxon>Agaricomycetidae</taxon>
        <taxon>Boletales</taxon>
        <taxon>Coniophorineae</taxon>
        <taxon>Coniophoraceae</taxon>
        <taxon>Coniophora</taxon>
    </lineage>
</organism>
<evidence type="ECO:0000313" key="4">
    <source>
        <dbReference type="Proteomes" id="UP000053558"/>
    </source>
</evidence>
<dbReference type="GeneID" id="19206779"/>
<dbReference type="PROSITE" id="PS00028">
    <property type="entry name" value="ZINC_FINGER_C2H2_1"/>
    <property type="match status" value="1"/>
</dbReference>
<feature type="non-terminal residue" evidence="3">
    <location>
        <position position="816"/>
    </location>
</feature>
<evidence type="ECO:0000313" key="3">
    <source>
        <dbReference type="EMBL" id="EIW78065.1"/>
    </source>
</evidence>
<keyword evidence="4" id="KW-1185">Reference proteome</keyword>
<dbReference type="InterPro" id="IPR041078">
    <property type="entry name" value="Plavaka"/>
</dbReference>
<comment type="caution">
    <text evidence="3">The sequence shown here is derived from an EMBL/GenBank/DDBJ whole genome shotgun (WGS) entry which is preliminary data.</text>
</comment>
<sequence>PPHHHTFACPDCPRKCKTLRGLKNHQNTVHRSVSEELPPEYDDIDPPRATFEHHPYLTGMCLLPSCPNAPPPPTGPAPPPETPEAWQPFRSRTEFDFAYHHYVEAESSARKIETQLDFWSAVCAPLGTTPRWQNTKDMYETIDQIGVGGVPWHIYKVRYQGSIPSNSPPKWMSQTYELCVRDTRAVIHEQLASPEFKEHINYSPYRHFNHDGKRVFSNLMSGEWAWKQGDLIAEDPNTHGSMFVPVVAGSDKTTVSVASGHQEFHPVYMSPGNLSNTARRAHGNAVLPCPDGHFRRAIYGLGPYIADYPEQVWLSAIVSNWCPKCDAHPSNLDAPDASRRTREKTDTYCSRLESSVLWHDFGIRDDFRPFMHSFPRADIHQLLAPDLLHQVIKGVFKDHVVSWVNQYLILEYGQAEGEAIIDDIDRRINVVPPFPGLRRFPDGRDFQQWTGDDSKALMKVYLPAIAGYVPSDMVRCLRAFLDFCYTARQNSISADDLVKLEDNLAQFHQYRQIFIDTGVRMDTISLPRQHSLRHYIRSIKLYGSPNGLCSSITESKHIVAVKKPWRRSSRFHALSQMLRINLRIDKLRAAREAFNQRGMMAGTTSDYERFILSGGVPTPPAAPAPPEDADDDGGAVAGPKVMSSIELACRRGTSPPVHSYSCSYPTLAFGYTRYLPELAAEICQPRLPELIRRFLYDQLNPGQADNEVPPLHQCPTFSGRVDVFHSAVARFWSPSDFSGAGGMRRERIRCNPCWRGEYARHDTVFVDTNTDEPGMRGMMPDEDTGLWVVRPEYLHGRRHLAVISLDAISRASHLIG</sequence>
<evidence type="ECO:0000256" key="1">
    <source>
        <dbReference type="SAM" id="MobiDB-lite"/>
    </source>
</evidence>
<evidence type="ECO:0000259" key="2">
    <source>
        <dbReference type="PROSITE" id="PS00028"/>
    </source>
</evidence>
<dbReference type="RefSeq" id="XP_007771736.1">
    <property type="nucleotide sequence ID" value="XM_007773546.1"/>
</dbReference>
<dbReference type="EMBL" id="JH711583">
    <property type="protein sequence ID" value="EIW78065.1"/>
    <property type="molecule type" value="Genomic_DNA"/>
</dbReference>
<name>A0A5M3MHF2_CONPW</name>
<feature type="region of interest" description="Disordered" evidence="1">
    <location>
        <begin position="615"/>
        <end position="634"/>
    </location>
</feature>
<feature type="compositionally biased region" description="Pro residues" evidence="1">
    <location>
        <begin position="617"/>
        <end position="626"/>
    </location>
</feature>